<name>A0A7D9L718_PARCT</name>
<comment type="caution">
    <text evidence="1">The sequence shown here is derived from an EMBL/GenBank/DDBJ whole genome shotgun (WGS) entry which is preliminary data.</text>
</comment>
<proteinExistence type="predicted"/>
<reference evidence="1" key="1">
    <citation type="submission" date="2020-04" db="EMBL/GenBank/DDBJ databases">
        <authorList>
            <person name="Alioto T."/>
            <person name="Alioto T."/>
            <person name="Gomez Garrido J."/>
        </authorList>
    </citation>
    <scope>NUCLEOTIDE SEQUENCE</scope>
    <source>
        <strain evidence="1">A484AB</strain>
    </source>
</reference>
<evidence type="ECO:0000313" key="1">
    <source>
        <dbReference type="EMBL" id="CAB4027062.1"/>
    </source>
</evidence>
<protein>
    <submittedName>
        <fullName evidence="1">Uncharacterized protein</fullName>
    </submittedName>
</protein>
<feature type="non-terminal residue" evidence="1">
    <location>
        <position position="346"/>
    </location>
</feature>
<organism evidence="1 2">
    <name type="scientific">Paramuricea clavata</name>
    <name type="common">Red gorgonian</name>
    <name type="synonym">Violescent sea-whip</name>
    <dbReference type="NCBI Taxonomy" id="317549"/>
    <lineage>
        <taxon>Eukaryota</taxon>
        <taxon>Metazoa</taxon>
        <taxon>Cnidaria</taxon>
        <taxon>Anthozoa</taxon>
        <taxon>Octocorallia</taxon>
        <taxon>Malacalcyonacea</taxon>
        <taxon>Plexauridae</taxon>
        <taxon>Paramuricea</taxon>
    </lineage>
</organism>
<dbReference type="OrthoDB" id="5985967at2759"/>
<evidence type="ECO:0000313" key="2">
    <source>
        <dbReference type="Proteomes" id="UP001152795"/>
    </source>
</evidence>
<keyword evidence="2" id="KW-1185">Reference proteome</keyword>
<accession>A0A7D9L718</accession>
<sequence>MATTQYRLSYVHVHCPCQVCNSNAVSSIATEHRHWSRACECMDTDVESETAKCSDGELGGGLNDLDVHLTVGNNIAHTTFHEDMSSLGSTSMEPSDDECDPIADGDCTLESPLTNPDEREIVTAILEALNLVDQMQGSHKDFVDVLEFAEKLYSRNYDGEQPVKYMWPKSWRETEMILKKCGYSDPKEYYICLDQSHYSKWDVMLNSEDSCKYCGKSGNIKYYYLGLPDKVKRWCSNANMCKEMMAHWENKEHWIRGIGSNFILKEVWDGSRFNELSWFCNPECSWMLPFRCKFCNSVIGAKEIEESEQNEECYNVQCSECGTNHDHIPCFTNGNPHNIALIGHWD</sequence>
<dbReference type="Proteomes" id="UP001152795">
    <property type="component" value="Unassembled WGS sequence"/>
</dbReference>
<dbReference type="EMBL" id="CACRXK020014579">
    <property type="protein sequence ID" value="CAB4027062.1"/>
    <property type="molecule type" value="Genomic_DNA"/>
</dbReference>
<dbReference type="AlphaFoldDB" id="A0A7D9L718"/>
<gene>
    <name evidence="1" type="ORF">PACLA_8A081458</name>
</gene>